<dbReference type="InterPro" id="IPR017871">
    <property type="entry name" value="ABC_transporter-like_CS"/>
</dbReference>
<evidence type="ECO:0000256" key="5">
    <source>
        <dbReference type="ARBA" id="ARBA00022840"/>
    </source>
</evidence>
<protein>
    <submittedName>
        <fullName evidence="10">Molybdate transport system ATP-binding protein</fullName>
    </submittedName>
</protein>
<evidence type="ECO:0000256" key="6">
    <source>
        <dbReference type="ARBA" id="ARBA00023004"/>
    </source>
</evidence>
<organism evidence="10 11">
    <name type="scientific">Leeuwenhoekiella marinoflava</name>
    <dbReference type="NCBI Taxonomy" id="988"/>
    <lineage>
        <taxon>Bacteria</taxon>
        <taxon>Pseudomonadati</taxon>
        <taxon>Bacteroidota</taxon>
        <taxon>Flavobacteriia</taxon>
        <taxon>Flavobacteriales</taxon>
        <taxon>Flavobacteriaceae</taxon>
        <taxon>Leeuwenhoekiella</taxon>
    </lineage>
</organism>
<dbReference type="STRING" id="1122159.SAMN02745246_03158"/>
<keyword evidence="4" id="KW-0547">Nucleotide-binding</keyword>
<dbReference type="CDD" id="cd03259">
    <property type="entry name" value="ABC_Carb_Solutes_like"/>
    <property type="match status" value="1"/>
</dbReference>
<evidence type="ECO:0000256" key="8">
    <source>
        <dbReference type="ARBA" id="ARBA00023136"/>
    </source>
</evidence>
<keyword evidence="3" id="KW-0410">Iron transport</keyword>
<evidence type="ECO:0000256" key="1">
    <source>
        <dbReference type="ARBA" id="ARBA00022448"/>
    </source>
</evidence>
<dbReference type="GO" id="GO:0016887">
    <property type="term" value="F:ATP hydrolysis activity"/>
    <property type="evidence" value="ECO:0007669"/>
    <property type="project" value="InterPro"/>
</dbReference>
<dbReference type="PANTHER" id="PTHR42781">
    <property type="entry name" value="SPERMIDINE/PUTRESCINE IMPORT ATP-BINDING PROTEIN POTA"/>
    <property type="match status" value="1"/>
</dbReference>
<dbReference type="SMART" id="SM00382">
    <property type="entry name" value="AAA"/>
    <property type="match status" value="1"/>
</dbReference>
<keyword evidence="2" id="KW-1003">Cell membrane</keyword>
<dbReference type="GO" id="GO:0015408">
    <property type="term" value="F:ABC-type ferric iron transporter activity"/>
    <property type="evidence" value="ECO:0007669"/>
    <property type="project" value="InterPro"/>
</dbReference>
<evidence type="ECO:0000259" key="9">
    <source>
        <dbReference type="PROSITE" id="PS50893"/>
    </source>
</evidence>
<name>A0A4Q0PJN4_9FLAO</name>
<evidence type="ECO:0000256" key="4">
    <source>
        <dbReference type="ARBA" id="ARBA00022741"/>
    </source>
</evidence>
<keyword evidence="5 10" id="KW-0067">ATP-binding</keyword>
<keyword evidence="6" id="KW-0408">Iron</keyword>
<dbReference type="InterPro" id="IPR003439">
    <property type="entry name" value="ABC_transporter-like_ATP-bd"/>
</dbReference>
<evidence type="ECO:0000256" key="7">
    <source>
        <dbReference type="ARBA" id="ARBA00023065"/>
    </source>
</evidence>
<feature type="domain" description="ABC transporter" evidence="9">
    <location>
        <begin position="1"/>
        <end position="234"/>
    </location>
</feature>
<dbReference type="InterPro" id="IPR027417">
    <property type="entry name" value="P-loop_NTPase"/>
</dbReference>
<dbReference type="RefSeq" id="WP_073100219.1">
    <property type="nucleotide sequence ID" value="NZ_QOVL01000014.1"/>
</dbReference>
<dbReference type="GO" id="GO:0016020">
    <property type="term" value="C:membrane"/>
    <property type="evidence" value="ECO:0007669"/>
    <property type="project" value="InterPro"/>
</dbReference>
<comment type="caution">
    <text evidence="10">The sequence shown here is derived from an EMBL/GenBank/DDBJ whole genome shotgun (WGS) entry which is preliminary data.</text>
</comment>
<dbReference type="InterPro" id="IPR050093">
    <property type="entry name" value="ABC_SmlMolc_Importer"/>
</dbReference>
<gene>
    <name evidence="10" type="ORF">DSL99_2865</name>
</gene>
<dbReference type="InterPro" id="IPR015853">
    <property type="entry name" value="ABC_transpr_FbpC"/>
</dbReference>
<dbReference type="Proteomes" id="UP000290608">
    <property type="component" value="Unassembled WGS sequence"/>
</dbReference>
<dbReference type="GO" id="GO:0005524">
    <property type="term" value="F:ATP binding"/>
    <property type="evidence" value="ECO:0007669"/>
    <property type="project" value="UniProtKB-KW"/>
</dbReference>
<evidence type="ECO:0000256" key="3">
    <source>
        <dbReference type="ARBA" id="ARBA00022496"/>
    </source>
</evidence>
<dbReference type="PROSITE" id="PS50893">
    <property type="entry name" value="ABC_TRANSPORTER_2"/>
    <property type="match status" value="1"/>
</dbReference>
<evidence type="ECO:0000313" key="11">
    <source>
        <dbReference type="Proteomes" id="UP000290608"/>
    </source>
</evidence>
<dbReference type="EMBL" id="QOVL01000014">
    <property type="protein sequence ID" value="RXG27641.1"/>
    <property type="molecule type" value="Genomic_DNA"/>
</dbReference>
<evidence type="ECO:0000256" key="2">
    <source>
        <dbReference type="ARBA" id="ARBA00022475"/>
    </source>
</evidence>
<dbReference type="InterPro" id="IPR003593">
    <property type="entry name" value="AAA+_ATPase"/>
</dbReference>
<keyword evidence="7" id="KW-0406">Ion transport</keyword>
<dbReference type="Gene3D" id="3.40.50.300">
    <property type="entry name" value="P-loop containing nucleotide triphosphate hydrolases"/>
    <property type="match status" value="1"/>
</dbReference>
<dbReference type="PANTHER" id="PTHR42781:SF4">
    <property type="entry name" value="SPERMIDINE_PUTRESCINE IMPORT ATP-BINDING PROTEIN POTA"/>
    <property type="match status" value="1"/>
</dbReference>
<dbReference type="Pfam" id="PF00005">
    <property type="entry name" value="ABC_tran"/>
    <property type="match status" value="1"/>
</dbReference>
<proteinExistence type="predicted"/>
<evidence type="ECO:0000313" key="10">
    <source>
        <dbReference type="EMBL" id="RXG27641.1"/>
    </source>
</evidence>
<accession>A0A4Q0PJN4</accession>
<keyword evidence="1" id="KW-0813">Transport</keyword>
<dbReference type="AlphaFoldDB" id="A0A4Q0PJN4"/>
<dbReference type="SUPFAM" id="SSF52540">
    <property type="entry name" value="P-loop containing nucleoside triphosphate hydrolases"/>
    <property type="match status" value="1"/>
</dbReference>
<dbReference type="PROSITE" id="PS00211">
    <property type="entry name" value="ABC_TRANSPORTER_1"/>
    <property type="match status" value="1"/>
</dbReference>
<reference evidence="10 11" key="1">
    <citation type="submission" date="2018-07" db="EMBL/GenBank/DDBJ databases">
        <title>Leeuwenhoekiella genomics.</title>
        <authorList>
            <person name="Tahon G."/>
            <person name="Willems A."/>
        </authorList>
    </citation>
    <scope>NUCLEOTIDE SEQUENCE [LARGE SCALE GENOMIC DNA]</scope>
    <source>
        <strain evidence="10 11">LMG 1345</strain>
    </source>
</reference>
<sequence>MIKLDINKELQAATGTMTLRLNLNIESGQLITLYGPSGVGKTSTLRMISGLMQPDSGQICVEDETWFDAENKINWSPQKRKVGYVFQDYALFPHMTVLENLNFAKAKNQTNSSISDLIEIMELGQLQNRKPESLSGGQKQRVALARALVQKPKILLLDEPLAALDSAIRHKLQGFLKTVHQEFQLTTILISHDVGEIVKLADHVYQLEEGKILKQGTPETIFIEQNLSGKFKFTGEVLKIQQEEIIGIVTVRIHTDVVKVVVQHEEASKLAIGDQVLVVSKAFTPLLYKIEVSI</sequence>
<keyword evidence="8" id="KW-0472">Membrane</keyword>